<dbReference type="AlphaFoldDB" id="A0A934SI72"/>
<reference evidence="6" key="1">
    <citation type="submission" date="2021-01" db="EMBL/GenBank/DDBJ databases">
        <title>Paracoccus amoyensis sp. nov., isolated from the surface seawater along the coast of Xiamen Island, China.</title>
        <authorList>
            <person name="Lyu L."/>
        </authorList>
    </citation>
    <scope>NUCLEOTIDE SEQUENCE</scope>
    <source>
        <strain evidence="6">MJ17</strain>
    </source>
</reference>
<dbReference type="InterPro" id="IPR002577">
    <property type="entry name" value="HTH_HxlR"/>
</dbReference>
<evidence type="ECO:0000256" key="2">
    <source>
        <dbReference type="ARBA" id="ARBA00023125"/>
    </source>
</evidence>
<evidence type="ECO:0000259" key="5">
    <source>
        <dbReference type="PROSITE" id="PS51118"/>
    </source>
</evidence>
<accession>A0A934SI72</accession>
<dbReference type="SUPFAM" id="SSF46785">
    <property type="entry name" value="Winged helix' DNA-binding domain"/>
    <property type="match status" value="1"/>
</dbReference>
<organism evidence="6 7">
    <name type="scientific">Paracoccus caeni</name>
    <dbReference type="NCBI Taxonomy" id="657651"/>
    <lineage>
        <taxon>Bacteria</taxon>
        <taxon>Pseudomonadati</taxon>
        <taxon>Pseudomonadota</taxon>
        <taxon>Alphaproteobacteria</taxon>
        <taxon>Rhodobacterales</taxon>
        <taxon>Paracoccaceae</taxon>
        <taxon>Paracoccus</taxon>
    </lineage>
</organism>
<protein>
    <submittedName>
        <fullName evidence="6">Helix-turn-helix transcriptional regulator</fullName>
    </submittedName>
</protein>
<keyword evidence="3" id="KW-0804">Transcription</keyword>
<dbReference type="EMBL" id="JAEPRQ010000002">
    <property type="protein sequence ID" value="MBK4215629.1"/>
    <property type="molecule type" value="Genomic_DNA"/>
</dbReference>
<evidence type="ECO:0000256" key="1">
    <source>
        <dbReference type="ARBA" id="ARBA00023015"/>
    </source>
</evidence>
<dbReference type="InterPro" id="IPR036390">
    <property type="entry name" value="WH_DNA-bd_sf"/>
</dbReference>
<sequence length="160" mass="17764">MTANRSGCPINMSLELIGDRWSLIVLRDIIFGDKRHFTDLLRRSEEKITPKILTDRLERLEREGILTRSPDPTHKQRSIISLTAKGIDLLPVLIALSNWGTAHLDVAPRFAERARAIEAGGDGFLRALMAELRREHLGEGGDAPEGSARTRLRQVAPPAG</sequence>
<name>A0A934SI72_9RHOB</name>
<dbReference type="RefSeq" id="WP_200684880.1">
    <property type="nucleotide sequence ID" value="NZ_JAEPRQ010000002.1"/>
</dbReference>
<evidence type="ECO:0000256" key="4">
    <source>
        <dbReference type="SAM" id="MobiDB-lite"/>
    </source>
</evidence>
<dbReference type="Pfam" id="PF01638">
    <property type="entry name" value="HxlR"/>
    <property type="match status" value="1"/>
</dbReference>
<evidence type="ECO:0000313" key="7">
    <source>
        <dbReference type="Proteomes" id="UP000640485"/>
    </source>
</evidence>
<feature type="region of interest" description="Disordered" evidence="4">
    <location>
        <begin position="138"/>
        <end position="160"/>
    </location>
</feature>
<evidence type="ECO:0000256" key="3">
    <source>
        <dbReference type="ARBA" id="ARBA00023163"/>
    </source>
</evidence>
<keyword evidence="7" id="KW-1185">Reference proteome</keyword>
<keyword evidence="2" id="KW-0238">DNA-binding</keyword>
<dbReference type="PROSITE" id="PS51118">
    <property type="entry name" value="HTH_HXLR"/>
    <property type="match status" value="1"/>
</dbReference>
<dbReference type="InterPro" id="IPR036388">
    <property type="entry name" value="WH-like_DNA-bd_sf"/>
</dbReference>
<gene>
    <name evidence="6" type="ORF">JJJ17_06805</name>
</gene>
<dbReference type="Proteomes" id="UP000640485">
    <property type="component" value="Unassembled WGS sequence"/>
</dbReference>
<dbReference type="PANTHER" id="PTHR33204:SF18">
    <property type="entry name" value="TRANSCRIPTIONAL REGULATORY PROTEIN"/>
    <property type="match status" value="1"/>
</dbReference>
<feature type="domain" description="HTH hxlR-type" evidence="5">
    <location>
        <begin position="8"/>
        <end position="108"/>
    </location>
</feature>
<dbReference type="GO" id="GO:0003677">
    <property type="term" value="F:DNA binding"/>
    <property type="evidence" value="ECO:0007669"/>
    <property type="project" value="UniProtKB-KW"/>
</dbReference>
<dbReference type="PANTHER" id="PTHR33204">
    <property type="entry name" value="TRANSCRIPTIONAL REGULATOR, MARR FAMILY"/>
    <property type="match status" value="1"/>
</dbReference>
<comment type="caution">
    <text evidence="6">The sequence shown here is derived from an EMBL/GenBank/DDBJ whole genome shotgun (WGS) entry which is preliminary data.</text>
</comment>
<proteinExistence type="predicted"/>
<keyword evidence="1" id="KW-0805">Transcription regulation</keyword>
<dbReference type="Gene3D" id="1.10.10.10">
    <property type="entry name" value="Winged helix-like DNA-binding domain superfamily/Winged helix DNA-binding domain"/>
    <property type="match status" value="1"/>
</dbReference>
<evidence type="ECO:0000313" key="6">
    <source>
        <dbReference type="EMBL" id="MBK4215629.1"/>
    </source>
</evidence>